<geneLocation type="plasmid" evidence="3">
    <name>pKPN3-307_typeB</name>
</geneLocation>
<evidence type="ECO:0000313" key="3">
    <source>
        <dbReference type="EMBL" id="ARR90358.1"/>
    </source>
</evidence>
<evidence type="ECO:0000256" key="1">
    <source>
        <dbReference type="ARBA" id="ARBA00008618"/>
    </source>
</evidence>
<geneLocation type="plasmid" evidence="2">
    <name>pKPN3-307_typeA</name>
</geneLocation>
<dbReference type="EMBL" id="KY271405">
    <property type="protein sequence ID" value="ARR90358.1"/>
    <property type="molecule type" value="Genomic_DNA"/>
</dbReference>
<dbReference type="EMBL" id="KY271404">
    <property type="protein sequence ID" value="ARR90264.1"/>
    <property type="molecule type" value="Genomic_DNA"/>
</dbReference>
<geneLocation type="plasmid" evidence="4">
    <name>pKPN3-307_typeD</name>
</geneLocation>
<name>A0A2Z2GUY2_KLEPN</name>
<accession>A0A2Z2GUY2</accession>
<sequence>MAPPSSPGRSFFRKLAVLPVVFSLRFALKPSRPASCFICAAASGVALASSAFRRAVVSARHNPVPQSYEPVEVAMYHARQTMLNVEESDRLSFLPDLFGNDFLAGEMQVYALAEKHITDYCGGFWHFIRIPEGGGYMMPDGDRFHLTNPDNWFDRSVSADAAGVIITALAINRRIWLHHERGDAALTRHLMLRESQLWNFIDSHDECAAIYAALD</sequence>
<dbReference type="Gene3D" id="3.30.70.3580">
    <property type="entry name" value="Antirestriction protein"/>
    <property type="match status" value="1"/>
</dbReference>
<dbReference type="EMBL" id="KY271407">
    <property type="protein sequence ID" value="ARR90513.1"/>
    <property type="molecule type" value="Genomic_DNA"/>
</dbReference>
<evidence type="ECO:0000313" key="2">
    <source>
        <dbReference type="EMBL" id="ARR90264.1"/>
    </source>
</evidence>
<dbReference type="InterPro" id="IPR004914">
    <property type="entry name" value="Antirestrict"/>
</dbReference>
<evidence type="ECO:0000313" key="4">
    <source>
        <dbReference type="EMBL" id="ARR90513.1"/>
    </source>
</evidence>
<dbReference type="Pfam" id="PF03230">
    <property type="entry name" value="Antirestrict"/>
    <property type="match status" value="1"/>
</dbReference>
<proteinExistence type="inferred from homology"/>
<keyword evidence="4" id="KW-0614">Plasmid</keyword>
<comment type="similarity">
    <text evidence="1">Belongs to the antirestriction protein family.</text>
</comment>
<dbReference type="AlphaFoldDB" id="A0A2Z2GUY2"/>
<organism evidence="4">
    <name type="scientific">Klebsiella pneumoniae</name>
    <dbReference type="NCBI Taxonomy" id="573"/>
    <lineage>
        <taxon>Bacteria</taxon>
        <taxon>Pseudomonadati</taxon>
        <taxon>Pseudomonadota</taxon>
        <taxon>Gammaproteobacteria</taxon>
        <taxon>Enterobacterales</taxon>
        <taxon>Enterobacteriaceae</taxon>
        <taxon>Klebsiella/Raoultella group</taxon>
        <taxon>Klebsiella</taxon>
        <taxon>Klebsiella pneumoniae complex</taxon>
    </lineage>
</organism>
<dbReference type="InterPro" id="IPR042297">
    <property type="entry name" value="Antirestriction_sf"/>
</dbReference>
<reference evidence="4" key="1">
    <citation type="journal article" date="2017" name="Microb. Genom.">
        <title>Diversity, virulence, and antimicrobial resistance of the KPC-producing Klebsiella pneumoniae ST307 clone.</title>
        <authorList>
            <person name="Villa L."/>
            <person name="Feudi C."/>
            <person name="Fortini D."/>
            <person name="Brisse S."/>
            <person name="Passet V."/>
            <person name="Bonura C."/>
            <person name="Endimiani A."/>
            <person name="Mammina C."/>
            <person name="Ocampo A.M."/>
            <person name="Jimenez J.N."/>
            <person name="Doumith M."/>
            <person name="Woodford N."/>
            <person name="Hopkins K."/>
            <person name="Carattoli A."/>
        </authorList>
    </citation>
    <scope>NUCLEOTIDE SEQUENCE</scope>
    <source>
        <strain evidence="4">CIV-4</strain>
        <strain evidence="3">H151440672</strain>
        <strain evidence="2">Kp-48</strain>
        <plasmid evidence="2">pKPN3-307_typeA</plasmid>
        <plasmid evidence="3">pKPN3-307_typeB</plasmid>
        <plasmid evidence="4">pKPN3-307_typeD</plasmid>
    </source>
</reference>
<protein>
    <submittedName>
        <fullName evidence="4">KlcA</fullName>
    </submittedName>
</protein>